<dbReference type="InterPro" id="IPR013611">
    <property type="entry name" value="Transp-assoc_OB_typ2"/>
</dbReference>
<evidence type="ECO:0000313" key="6">
    <source>
        <dbReference type="Proteomes" id="UP000192343"/>
    </source>
</evidence>
<dbReference type="PANTHER" id="PTHR42781:SF4">
    <property type="entry name" value="SPERMIDINE_PUTRESCINE IMPORT ATP-BINDING PROTEIN POTA"/>
    <property type="match status" value="1"/>
</dbReference>
<comment type="caution">
    <text evidence="5">The sequence shown here is derived from an EMBL/GenBank/DDBJ whole genome shotgun (WGS) entry which is preliminary data.</text>
</comment>
<evidence type="ECO:0000313" key="5">
    <source>
        <dbReference type="EMBL" id="ORC38371.1"/>
    </source>
</evidence>
<dbReference type="Gene3D" id="2.40.50.100">
    <property type="match status" value="1"/>
</dbReference>
<name>A0A1Y1S331_9SPIO</name>
<proteinExistence type="predicted"/>
<dbReference type="EMBL" id="MWQY01000001">
    <property type="protein sequence ID" value="ORC38371.1"/>
    <property type="molecule type" value="Genomic_DNA"/>
</dbReference>
<dbReference type="AlphaFoldDB" id="A0A1Y1S331"/>
<evidence type="ECO:0000256" key="1">
    <source>
        <dbReference type="ARBA" id="ARBA00022448"/>
    </source>
</evidence>
<dbReference type="STRING" id="1963862.B4O97_01025"/>
<evidence type="ECO:0000259" key="4">
    <source>
        <dbReference type="PROSITE" id="PS50893"/>
    </source>
</evidence>
<accession>A0A1Y1S331</accession>
<dbReference type="OrthoDB" id="9802264at2"/>
<dbReference type="FunFam" id="3.40.50.300:FF:000042">
    <property type="entry name" value="Maltose/maltodextrin ABC transporter, ATP-binding protein"/>
    <property type="match status" value="1"/>
</dbReference>
<reference evidence="5 6" key="1">
    <citation type="submission" date="2017-03" db="EMBL/GenBank/DDBJ databases">
        <title>Draft Genome sequence of Marispirochaeta sp. strain JC444.</title>
        <authorList>
            <person name="Shivani Y."/>
            <person name="Subhash Y."/>
            <person name="Sasikala C."/>
            <person name="Ramana C."/>
        </authorList>
    </citation>
    <scope>NUCLEOTIDE SEQUENCE [LARGE SCALE GENOMIC DNA]</scope>
    <source>
        <strain evidence="5 6">JC444</strain>
    </source>
</reference>
<dbReference type="SUPFAM" id="SSF52540">
    <property type="entry name" value="P-loop containing nucleoside triphosphate hydrolases"/>
    <property type="match status" value="1"/>
</dbReference>
<feature type="domain" description="ABC transporter" evidence="4">
    <location>
        <begin position="7"/>
        <end position="242"/>
    </location>
</feature>
<dbReference type="PANTHER" id="PTHR42781">
    <property type="entry name" value="SPERMIDINE/PUTRESCINE IMPORT ATP-BINDING PROTEIN POTA"/>
    <property type="match status" value="1"/>
</dbReference>
<dbReference type="InterPro" id="IPR012340">
    <property type="entry name" value="NA-bd_OB-fold"/>
</dbReference>
<dbReference type="InterPro" id="IPR008995">
    <property type="entry name" value="Mo/tungstate-bd_C_term_dom"/>
</dbReference>
<evidence type="ECO:0000256" key="3">
    <source>
        <dbReference type="ARBA" id="ARBA00022840"/>
    </source>
</evidence>
<dbReference type="InterPro" id="IPR027417">
    <property type="entry name" value="P-loop_NTPase"/>
</dbReference>
<dbReference type="InterPro" id="IPR050093">
    <property type="entry name" value="ABC_SmlMolc_Importer"/>
</dbReference>
<dbReference type="Gene3D" id="2.40.50.140">
    <property type="entry name" value="Nucleic acid-binding proteins"/>
    <property type="match status" value="1"/>
</dbReference>
<dbReference type="SUPFAM" id="SSF50331">
    <property type="entry name" value="MOP-like"/>
    <property type="match status" value="1"/>
</dbReference>
<dbReference type="PROSITE" id="PS00211">
    <property type="entry name" value="ABC_TRANSPORTER_1"/>
    <property type="match status" value="1"/>
</dbReference>
<dbReference type="Pfam" id="PF00005">
    <property type="entry name" value="ABC_tran"/>
    <property type="match status" value="1"/>
</dbReference>
<dbReference type="Pfam" id="PF08402">
    <property type="entry name" value="TOBE_2"/>
    <property type="match status" value="1"/>
</dbReference>
<dbReference type="RefSeq" id="WP_083047434.1">
    <property type="nucleotide sequence ID" value="NZ_MWQY01000001.1"/>
</dbReference>
<dbReference type="Proteomes" id="UP000192343">
    <property type="component" value="Unassembled WGS sequence"/>
</dbReference>
<gene>
    <name evidence="5" type="ORF">B4O97_01025</name>
</gene>
<keyword evidence="1" id="KW-0813">Transport</keyword>
<dbReference type="GO" id="GO:0016887">
    <property type="term" value="F:ATP hydrolysis activity"/>
    <property type="evidence" value="ECO:0007669"/>
    <property type="project" value="InterPro"/>
</dbReference>
<keyword evidence="3" id="KW-0067">ATP-binding</keyword>
<dbReference type="GO" id="GO:0140359">
    <property type="term" value="F:ABC-type transporter activity"/>
    <property type="evidence" value="ECO:0007669"/>
    <property type="project" value="UniProtKB-ARBA"/>
</dbReference>
<dbReference type="InterPro" id="IPR003439">
    <property type="entry name" value="ABC_transporter-like_ATP-bd"/>
</dbReference>
<dbReference type="PROSITE" id="PS50893">
    <property type="entry name" value="ABC_TRANSPORTER_2"/>
    <property type="match status" value="1"/>
</dbReference>
<evidence type="ECO:0000256" key="2">
    <source>
        <dbReference type="ARBA" id="ARBA00022741"/>
    </source>
</evidence>
<dbReference type="InterPro" id="IPR003593">
    <property type="entry name" value="AAA+_ATPase"/>
</dbReference>
<keyword evidence="2" id="KW-0547">Nucleotide-binding</keyword>
<protein>
    <submittedName>
        <fullName evidence="5">ABC transporter</fullName>
    </submittedName>
</protein>
<dbReference type="GO" id="GO:0005524">
    <property type="term" value="F:ATP binding"/>
    <property type="evidence" value="ECO:0007669"/>
    <property type="project" value="UniProtKB-KW"/>
</dbReference>
<dbReference type="GO" id="GO:0043190">
    <property type="term" value="C:ATP-binding cassette (ABC) transporter complex"/>
    <property type="evidence" value="ECO:0007669"/>
    <property type="project" value="InterPro"/>
</dbReference>
<dbReference type="SMART" id="SM00382">
    <property type="entry name" value="AAA"/>
    <property type="match status" value="1"/>
</dbReference>
<sequence>MQQNNYLQLNNLVKDFHDGRGNVVRAVDNISLSISKGEFVTLLGPSGCGKTTTLRMVAGFEVQTAGDIILNDKKINNVPAFDRNMPMVFQSYALFPHLTIFENIAYGLRIRKMPKDTIRNDVAMAAQMVNLVGLENRYPGELSGGQQQRVALARALVLKPEIILFDEPLSNLDAKLRIQTRTEIKRVQQLLGITALYVTHDQSEALSISDTIVIMHNGKIVQSGSPEDIYNHPADPFVSDFIGNANFFEGKITELDKSFVTVSLLGSEVRIPTANAQEGLNTGDEVMLAIKPEAVEVQPDTGQFTGKIEVSSFLGATTEYKVEYSDGFLTAIHPNTHGEVHNFRFGQDVHFSFKTDFFKVYKR</sequence>
<dbReference type="InterPro" id="IPR017871">
    <property type="entry name" value="ABC_transporter-like_CS"/>
</dbReference>
<dbReference type="Gene3D" id="3.40.50.300">
    <property type="entry name" value="P-loop containing nucleotide triphosphate hydrolases"/>
    <property type="match status" value="1"/>
</dbReference>
<organism evidence="5 6">
    <name type="scientific">Marispirochaeta aestuarii</name>
    <dbReference type="NCBI Taxonomy" id="1963862"/>
    <lineage>
        <taxon>Bacteria</taxon>
        <taxon>Pseudomonadati</taxon>
        <taxon>Spirochaetota</taxon>
        <taxon>Spirochaetia</taxon>
        <taxon>Spirochaetales</taxon>
        <taxon>Spirochaetaceae</taxon>
        <taxon>Marispirochaeta</taxon>
    </lineage>
</organism>
<keyword evidence="6" id="KW-1185">Reference proteome</keyword>